<dbReference type="Proteomes" id="UP001320876">
    <property type="component" value="Unassembled WGS sequence"/>
</dbReference>
<dbReference type="InterPro" id="IPR024655">
    <property type="entry name" value="Asl1_glyco_hydro_catalytic"/>
</dbReference>
<dbReference type="InterPro" id="IPR006558">
    <property type="entry name" value="LamG-like"/>
</dbReference>
<dbReference type="PANTHER" id="PTHR34154:SF3">
    <property type="entry name" value="ALKALI-SENSITIVE LINKAGE PROTEIN 1"/>
    <property type="match status" value="1"/>
</dbReference>
<dbReference type="SMART" id="SM00560">
    <property type="entry name" value="LamGL"/>
    <property type="match status" value="3"/>
</dbReference>
<organism evidence="4 5">
    <name type="scientific">Luteolibacter arcticus</name>
    <dbReference type="NCBI Taxonomy" id="1581411"/>
    <lineage>
        <taxon>Bacteria</taxon>
        <taxon>Pseudomonadati</taxon>
        <taxon>Verrucomicrobiota</taxon>
        <taxon>Verrucomicrobiia</taxon>
        <taxon>Verrucomicrobiales</taxon>
        <taxon>Verrucomicrobiaceae</taxon>
        <taxon>Luteolibacter</taxon>
    </lineage>
</organism>
<evidence type="ECO:0000259" key="3">
    <source>
        <dbReference type="SMART" id="SM00560"/>
    </source>
</evidence>
<protein>
    <submittedName>
        <fullName evidence="4">Glycosyl hydrolase</fullName>
    </submittedName>
</protein>
<feature type="domain" description="LamG-like jellyroll fold" evidence="3">
    <location>
        <begin position="1110"/>
        <end position="1246"/>
    </location>
</feature>
<dbReference type="Pfam" id="PF05345">
    <property type="entry name" value="He_PIG"/>
    <property type="match status" value="1"/>
</dbReference>
<dbReference type="Gene3D" id="2.60.20.10">
    <property type="entry name" value="Crystallins"/>
    <property type="match status" value="1"/>
</dbReference>
<dbReference type="Gene3D" id="3.20.20.80">
    <property type="entry name" value="Glycosidases"/>
    <property type="match status" value="1"/>
</dbReference>
<dbReference type="PANTHER" id="PTHR34154">
    <property type="entry name" value="ALKALI-SENSITIVE LINKAGE PROTEIN 1"/>
    <property type="match status" value="1"/>
</dbReference>
<dbReference type="InterPro" id="IPR017853">
    <property type="entry name" value="GH"/>
</dbReference>
<dbReference type="Gene3D" id="2.60.120.200">
    <property type="match status" value="3"/>
</dbReference>
<feature type="domain" description="LamG-like jellyroll fold" evidence="3">
    <location>
        <begin position="528"/>
        <end position="663"/>
    </location>
</feature>
<feature type="domain" description="LamG-like jellyroll fold" evidence="3">
    <location>
        <begin position="819"/>
        <end position="949"/>
    </location>
</feature>
<proteinExistence type="predicted"/>
<dbReference type="GO" id="GO:0016787">
    <property type="term" value="F:hydrolase activity"/>
    <property type="evidence" value="ECO:0007669"/>
    <property type="project" value="UniProtKB-KW"/>
</dbReference>
<dbReference type="InterPro" id="IPR015919">
    <property type="entry name" value="Cadherin-like_sf"/>
</dbReference>
<dbReference type="Pfam" id="PF13385">
    <property type="entry name" value="Laminin_G_3"/>
    <property type="match status" value="3"/>
</dbReference>
<dbReference type="Gene3D" id="2.60.40.10">
    <property type="entry name" value="Immunoglobulins"/>
    <property type="match status" value="1"/>
</dbReference>
<evidence type="ECO:0000256" key="1">
    <source>
        <dbReference type="ARBA" id="ARBA00022729"/>
    </source>
</evidence>
<dbReference type="SUPFAM" id="SSF49899">
    <property type="entry name" value="Concanavalin A-like lectins/glucanases"/>
    <property type="match status" value="3"/>
</dbReference>
<dbReference type="InterPro" id="IPR053183">
    <property type="entry name" value="ASL1"/>
</dbReference>
<comment type="caution">
    <text evidence="4">The sequence shown here is derived from an EMBL/GenBank/DDBJ whole genome shotgun (WGS) entry which is preliminary data.</text>
</comment>
<dbReference type="Pfam" id="PF11790">
    <property type="entry name" value="Glyco_hydro_cc"/>
    <property type="match status" value="1"/>
</dbReference>
<accession>A0ABT3GQD9</accession>
<keyword evidence="2" id="KW-1015">Disulfide bond</keyword>
<evidence type="ECO:0000313" key="4">
    <source>
        <dbReference type="EMBL" id="MCW1925725.1"/>
    </source>
</evidence>
<evidence type="ECO:0000313" key="5">
    <source>
        <dbReference type="Proteomes" id="UP001320876"/>
    </source>
</evidence>
<dbReference type="EMBL" id="JAPDDT010000016">
    <property type="protein sequence ID" value="MCW1925725.1"/>
    <property type="molecule type" value="Genomic_DNA"/>
</dbReference>
<keyword evidence="5" id="KW-1185">Reference proteome</keyword>
<keyword evidence="4" id="KW-0378">Hydrolase</keyword>
<keyword evidence="1" id="KW-0732">Signal</keyword>
<gene>
    <name evidence="4" type="ORF">OKA05_24420</name>
</gene>
<dbReference type="SUPFAM" id="SSF49313">
    <property type="entry name" value="Cadherin-like"/>
    <property type="match status" value="2"/>
</dbReference>
<evidence type="ECO:0000256" key="2">
    <source>
        <dbReference type="ARBA" id="ARBA00023157"/>
    </source>
</evidence>
<sequence>MIAELPFRCRGAALRVLVLLSLTSLVCVGQTLNLANNVHRTSALVSGTTVTLTGKSELHVSGAEDPLPGCTIHLNSSDSWLFMSAFRPSQVAATFLGRVRVNGAVAAINQNARVVQFENGTVVIPHGPNFTPMEVFDGKSYAGNSKKLNLYTYYNDANLGTLKTAVSSFRLKRGYMATVAQQENGLGASKVYIAQDADIELGTLPGNLDNQIRYVRIFPWRWVGKKGWAGSSHSGRNVNHMWHYDWGAEADSNGLDSEYVPMRHGPWWPGFDVINAKRNVTHLLGYNEPDNTWDPAQTPQTVDQALAQWPELMKSGLRLGSPVVTEGGLAWLYEFMDRATALGYRVDFVPVHFYSANKTDWDLHVLLRDIHQRTGRPVWLTEFNNGASWTCCKPTMEENATKIGQFIDMMNGWSSFVERYSVYSWDYGPEPEPYNRRIVWDDGSTLPAGVRYRNTLSPLSQGHEVPDTGAGGAAHYVFEGDLRDSSGNGNEGTVIGAASFDTGKSGQALVLDGSDSYLRLPPRLGDSTDFTFAAWVRWSGDSGNWQRVFDFGTGTDKYLFLSPNGTGSSVRFAIKNGGAEQQLNHPIALTPNVWTHVAVTIGGTTGKLFINGVPVATNTAMDINPGDLGTTLNYLGKSQHAADALFSGRIDDLRFLTTALTEAQIAAIHSSTQPQFTADPLVKTDAAPGQPYTGSLDANVTGGPVTFSKFSGPAWLAVAADGSLTGVPGLADTGMNSFLVRATTGAGTIDTSVLQIRVKEAPGLVARYGFQSNTQATAGTAHGTATGGPAYVTGKRGPGIDLDGTDDFVSLPAGVASHDEITVATWVNWDGGGNWQRIFDFGNGQESHLFLSPKSGGNRMVFLIRHGGVEQSTDTATLGSGWIHVAATIGGGFARLYVNGLQVSSVATALKPSDIQPVSNFIGKSQFADPLFNGRVDEFHVFNRALSTTEITAAMNGQAPVFTTDPLSQPAAAVGQPYEQFLTGVATDPDAGSTLIYSKVAGPRWLSVAANGRISGVPSAADAGMNRLVLRVTDPTGLADDAAVNINVPGPADLLAHYQFHNATTDQTGGTAGINNGVAVYDHGVLDRAIRLDGTDDHLRLRNNIVSGVNDVTVAARVRWNGGSNWQRIFDFGNNTSQYMLMTPKSGGNTLRFTISINGNAVGAEKILETTPLVTGEWTHVAVTLNGDTGTLYVNGAAVDSETTITVDPSAFNPTLNYLGKSQFADPYFNGLIDDFRVFNRALSAAEVKDLAVPAAAVAVPDSSFEGWAAGISFPVGQGDPVDDPDADGVANLLEYLFSSDPLRSSAGDLPQGQRIPGTQLEGAPDPAKTYLRIQVRVRKSRPFITITPESSATLAGLSAPGAANNAIQAGLPVSDGEHEIFTWFHEVPVEDAETGFMRLRVIKN</sequence>
<dbReference type="SUPFAM" id="SSF51445">
    <property type="entry name" value="(Trans)glycosidases"/>
    <property type="match status" value="1"/>
</dbReference>
<reference evidence="4 5" key="1">
    <citation type="submission" date="2022-10" db="EMBL/GenBank/DDBJ databases">
        <title>Luteolibacter arcticus strain CCTCC AB 2014275, whole genome shotgun sequencing project.</title>
        <authorList>
            <person name="Zhao G."/>
            <person name="Shen L."/>
        </authorList>
    </citation>
    <scope>NUCLEOTIDE SEQUENCE [LARGE SCALE GENOMIC DNA]</scope>
    <source>
        <strain evidence="4 5">CCTCC AB 2014275</strain>
    </source>
</reference>
<dbReference type="InterPro" id="IPR013320">
    <property type="entry name" value="ConA-like_dom_sf"/>
</dbReference>
<name>A0ABT3GQD9_9BACT</name>
<dbReference type="RefSeq" id="WP_264489832.1">
    <property type="nucleotide sequence ID" value="NZ_JAPDDT010000016.1"/>
</dbReference>
<dbReference type="InterPro" id="IPR013783">
    <property type="entry name" value="Ig-like_fold"/>
</dbReference>